<geneLocation type="mitochondrion" evidence="21"/>
<evidence type="ECO:0000256" key="2">
    <source>
        <dbReference type="ARBA" id="ARBA00004448"/>
    </source>
</evidence>
<dbReference type="PRINTS" id="PR01436">
    <property type="entry name" value="NADHDHGNASE2"/>
</dbReference>
<evidence type="ECO:0000256" key="8">
    <source>
        <dbReference type="ARBA" id="ARBA00022692"/>
    </source>
</evidence>
<dbReference type="GO" id="GO:0008137">
    <property type="term" value="F:NADH dehydrogenase (ubiquinone) activity"/>
    <property type="evidence" value="ECO:0007669"/>
    <property type="project" value="UniProtKB-EC"/>
</dbReference>
<reference evidence="21" key="1">
    <citation type="submission" date="2015-09" db="EMBL/GenBank/DDBJ databases">
        <title>Staphyliniformia phylogenetics from de novo mitogenomic assemblies.</title>
        <authorList>
            <person name="Favreau E.A."/>
            <person name="Linard B."/>
            <person name="Vogler A.P."/>
        </authorList>
    </citation>
    <scope>NUCLEOTIDE SEQUENCE</scope>
</reference>
<feature type="transmembrane region" description="Helical" evidence="18">
    <location>
        <begin position="266"/>
        <end position="286"/>
    </location>
</feature>
<feature type="transmembrane region" description="Helical" evidence="18">
    <location>
        <begin position="190"/>
        <end position="210"/>
    </location>
</feature>
<name>A0A0S2M8N6_9COLE</name>
<evidence type="ECO:0000256" key="7">
    <source>
        <dbReference type="ARBA" id="ARBA00022660"/>
    </source>
</evidence>
<evidence type="ECO:0000259" key="20">
    <source>
        <dbReference type="Pfam" id="PF00361"/>
    </source>
</evidence>
<dbReference type="InterPro" id="IPR050175">
    <property type="entry name" value="Complex_I_Subunit_2"/>
</dbReference>
<keyword evidence="11 18" id="KW-0249">Electron transport</keyword>
<organism evidence="21">
    <name type="scientific">Pselaphinae sp. 6 EF-2015</name>
    <dbReference type="NCBI Taxonomy" id="1756860"/>
    <lineage>
        <taxon>Eukaryota</taxon>
        <taxon>Metazoa</taxon>
        <taxon>Ecdysozoa</taxon>
        <taxon>Arthropoda</taxon>
        <taxon>Hexapoda</taxon>
        <taxon>Insecta</taxon>
        <taxon>Pterygota</taxon>
        <taxon>Neoptera</taxon>
        <taxon>Endopterygota</taxon>
        <taxon>Coleoptera</taxon>
        <taxon>Polyphaga</taxon>
        <taxon>Staphyliniformia</taxon>
        <taxon>Staphylinidae</taxon>
        <taxon>Omaliinae group</taxon>
        <taxon>Pselaphinae</taxon>
    </lineage>
</organism>
<keyword evidence="13 18" id="KW-0520">NAD</keyword>
<feature type="transmembrane region" description="Helical" evidence="18">
    <location>
        <begin position="139"/>
        <end position="159"/>
    </location>
</feature>
<feature type="transmembrane region" description="Helical" evidence="18">
    <location>
        <begin position="226"/>
        <end position="246"/>
    </location>
</feature>
<keyword evidence="15 18" id="KW-0496">Mitochondrion</keyword>
<feature type="transmembrane region" description="Helical" evidence="18">
    <location>
        <begin position="52"/>
        <end position="71"/>
    </location>
</feature>
<evidence type="ECO:0000256" key="6">
    <source>
        <dbReference type="ARBA" id="ARBA00022448"/>
    </source>
</evidence>
<comment type="catalytic activity">
    <reaction evidence="17 18">
        <text>a ubiquinone + NADH + 5 H(+)(in) = a ubiquinol + NAD(+) + 4 H(+)(out)</text>
        <dbReference type="Rhea" id="RHEA:29091"/>
        <dbReference type="Rhea" id="RHEA-COMP:9565"/>
        <dbReference type="Rhea" id="RHEA-COMP:9566"/>
        <dbReference type="ChEBI" id="CHEBI:15378"/>
        <dbReference type="ChEBI" id="CHEBI:16389"/>
        <dbReference type="ChEBI" id="CHEBI:17976"/>
        <dbReference type="ChEBI" id="CHEBI:57540"/>
        <dbReference type="ChEBI" id="CHEBI:57945"/>
        <dbReference type="EC" id="7.1.1.2"/>
    </reaction>
</comment>
<dbReference type="EMBL" id="KT780686">
    <property type="protein sequence ID" value="ALO71043.1"/>
    <property type="molecule type" value="Genomic_DNA"/>
</dbReference>
<evidence type="ECO:0000256" key="10">
    <source>
        <dbReference type="ARBA" id="ARBA00022967"/>
    </source>
</evidence>
<evidence type="ECO:0000256" key="4">
    <source>
        <dbReference type="ARBA" id="ARBA00012944"/>
    </source>
</evidence>
<feature type="chain" id="PRO_5006602376" description="NADH-ubiquinone oxidoreductase chain 2" evidence="19">
    <location>
        <begin position="19"/>
        <end position="330"/>
    </location>
</feature>
<dbReference type="InterPro" id="IPR001750">
    <property type="entry name" value="ND/Mrp_TM"/>
</dbReference>
<feature type="domain" description="NADH:quinone oxidoreductase/Mrp antiporter transmembrane" evidence="20">
    <location>
        <begin position="16"/>
        <end position="277"/>
    </location>
</feature>
<dbReference type="GO" id="GO:0006120">
    <property type="term" value="P:mitochondrial electron transport, NADH to ubiquinone"/>
    <property type="evidence" value="ECO:0007669"/>
    <property type="project" value="InterPro"/>
</dbReference>
<accession>A0A0S2M8N6</accession>
<evidence type="ECO:0000256" key="17">
    <source>
        <dbReference type="ARBA" id="ARBA00049551"/>
    </source>
</evidence>
<keyword evidence="6" id="KW-0813">Transport</keyword>
<dbReference type="EC" id="7.1.1.2" evidence="4 18"/>
<dbReference type="PANTHER" id="PTHR46552:SF1">
    <property type="entry name" value="NADH-UBIQUINONE OXIDOREDUCTASE CHAIN 2"/>
    <property type="match status" value="1"/>
</dbReference>
<evidence type="ECO:0000256" key="16">
    <source>
        <dbReference type="ARBA" id="ARBA00023136"/>
    </source>
</evidence>
<keyword evidence="8 18" id="KW-0812">Transmembrane</keyword>
<proteinExistence type="inferred from homology"/>
<feature type="transmembrane region" description="Helical" evidence="18">
    <location>
        <begin position="307"/>
        <end position="327"/>
    </location>
</feature>
<keyword evidence="14 18" id="KW-0830">Ubiquinone</keyword>
<feature type="transmembrane region" description="Helical" evidence="18">
    <location>
        <begin position="83"/>
        <end position="105"/>
    </location>
</feature>
<evidence type="ECO:0000256" key="11">
    <source>
        <dbReference type="ARBA" id="ARBA00022982"/>
    </source>
</evidence>
<evidence type="ECO:0000256" key="18">
    <source>
        <dbReference type="RuleBase" id="RU003403"/>
    </source>
</evidence>
<comment type="function">
    <text evidence="18">Core subunit of the mitochondrial membrane respiratory chain NADH dehydrogenase (Complex I) which catalyzes electron transfer from NADH through the respiratory chain, using ubiquinone as an electron acceptor. Essential for the catalytic activity and assembly of complex I.</text>
</comment>
<evidence type="ECO:0000256" key="1">
    <source>
        <dbReference type="ARBA" id="ARBA00003257"/>
    </source>
</evidence>
<keyword evidence="19" id="KW-0732">Signal</keyword>
<evidence type="ECO:0000256" key="3">
    <source>
        <dbReference type="ARBA" id="ARBA00007012"/>
    </source>
</evidence>
<evidence type="ECO:0000256" key="19">
    <source>
        <dbReference type="SAM" id="SignalP"/>
    </source>
</evidence>
<keyword evidence="9 18" id="KW-0999">Mitochondrion inner membrane</keyword>
<evidence type="ECO:0000256" key="13">
    <source>
        <dbReference type="ARBA" id="ARBA00023027"/>
    </source>
</evidence>
<dbReference type="InterPro" id="IPR003917">
    <property type="entry name" value="NADH_UbQ_OxRdtase_chain2"/>
</dbReference>
<dbReference type="Pfam" id="PF00361">
    <property type="entry name" value="Proton_antipo_M"/>
    <property type="match status" value="1"/>
</dbReference>
<feature type="transmembrane region" description="Helical" evidence="18">
    <location>
        <begin position="166"/>
        <end position="184"/>
    </location>
</feature>
<keyword evidence="7 18" id="KW-0679">Respiratory chain</keyword>
<comment type="subcellular location">
    <subcellularLocation>
        <location evidence="2 18">Mitochondrion inner membrane</location>
        <topology evidence="2 18">Multi-pass membrane protein</topology>
    </subcellularLocation>
</comment>
<protein>
    <recommendedName>
        <fullName evidence="5 18">NADH-ubiquinone oxidoreductase chain 2</fullName>
        <ecNumber evidence="4 18">7.1.1.2</ecNumber>
    </recommendedName>
</protein>
<dbReference type="AlphaFoldDB" id="A0A0S2M8N6"/>
<keyword evidence="16 18" id="KW-0472">Membrane</keyword>
<evidence type="ECO:0000256" key="9">
    <source>
        <dbReference type="ARBA" id="ARBA00022792"/>
    </source>
</evidence>
<sequence>MFFLILLISSMISISANSWMGMWIGLEINLLSIIPLMNSIKNSYSSESSIKYFITQALSSCIMLFSVILMMKMNSLSVNMPNLFSMIFNSAMFTKMGAAPFHFWFPEIMEGLTWMNCLMMLTWQKIAPMVLSAYNYMNLYFITMIIMFSMLISGILGLNQISIRKILTYSSINHIGWMITSFLILETLWIYYFIIYSFSITVLIITLNLYNINNLKQLFTFMNKNLMIYVFIIMNFMSISGLPPFIGFMPKWLTIQIMINNNLIFIVYFMIMTTLISIYFYLRTMFTSLNLSINESMFINQDFNNKFILLTMNFINISLLPICSMIFNFT</sequence>
<keyword evidence="12 18" id="KW-1133">Transmembrane helix</keyword>
<evidence type="ECO:0000256" key="15">
    <source>
        <dbReference type="ARBA" id="ARBA00023128"/>
    </source>
</evidence>
<keyword evidence="10 18" id="KW-1278">Translocase</keyword>
<gene>
    <name evidence="21" type="primary">nad2</name>
</gene>
<comment type="function">
    <text evidence="1">Core subunit of the mitochondrial membrane respiratory chain NADH dehydrogenase (Complex I) that is believed to belong to the minimal assembly required for catalysis. Complex I functions in the transfer of electrons from NADH to the respiratory chain. The immediate electron acceptor for the enzyme is believed to be ubiquinone.</text>
</comment>
<evidence type="ECO:0000256" key="12">
    <source>
        <dbReference type="ARBA" id="ARBA00022989"/>
    </source>
</evidence>
<evidence type="ECO:0000256" key="5">
    <source>
        <dbReference type="ARBA" id="ARBA00021008"/>
    </source>
</evidence>
<evidence type="ECO:0000256" key="14">
    <source>
        <dbReference type="ARBA" id="ARBA00023075"/>
    </source>
</evidence>
<dbReference type="GO" id="GO:0005743">
    <property type="term" value="C:mitochondrial inner membrane"/>
    <property type="evidence" value="ECO:0007669"/>
    <property type="project" value="UniProtKB-SubCell"/>
</dbReference>
<comment type="similarity">
    <text evidence="3 18">Belongs to the complex I subunit 2 family.</text>
</comment>
<feature type="signal peptide" evidence="19">
    <location>
        <begin position="1"/>
        <end position="18"/>
    </location>
</feature>
<dbReference type="PANTHER" id="PTHR46552">
    <property type="entry name" value="NADH-UBIQUINONE OXIDOREDUCTASE CHAIN 2"/>
    <property type="match status" value="1"/>
</dbReference>
<evidence type="ECO:0000313" key="21">
    <source>
        <dbReference type="EMBL" id="ALO71043.1"/>
    </source>
</evidence>